<keyword evidence="4" id="KW-1185">Reference proteome</keyword>
<protein>
    <submittedName>
        <fullName evidence="3">Uncharacterized protein</fullName>
    </submittedName>
</protein>
<feature type="compositionally biased region" description="Basic and acidic residues" evidence="2">
    <location>
        <begin position="216"/>
        <end position="225"/>
    </location>
</feature>
<feature type="compositionally biased region" description="Basic and acidic residues" evidence="2">
    <location>
        <begin position="190"/>
        <end position="209"/>
    </location>
</feature>
<keyword evidence="1" id="KW-0175">Coiled coil</keyword>
<feature type="region of interest" description="Disordered" evidence="2">
    <location>
        <begin position="178"/>
        <end position="225"/>
    </location>
</feature>
<dbReference type="Proteomes" id="UP001595075">
    <property type="component" value="Unassembled WGS sequence"/>
</dbReference>
<gene>
    <name evidence="3" type="ORF">VTL71DRAFT_12981</name>
</gene>
<evidence type="ECO:0000313" key="3">
    <source>
        <dbReference type="EMBL" id="KAL2071746.1"/>
    </source>
</evidence>
<accession>A0ABR4CRB2</accession>
<organism evidence="3 4">
    <name type="scientific">Oculimacula yallundae</name>
    <dbReference type="NCBI Taxonomy" id="86028"/>
    <lineage>
        <taxon>Eukaryota</taxon>
        <taxon>Fungi</taxon>
        <taxon>Dikarya</taxon>
        <taxon>Ascomycota</taxon>
        <taxon>Pezizomycotina</taxon>
        <taxon>Leotiomycetes</taxon>
        <taxon>Helotiales</taxon>
        <taxon>Ploettnerulaceae</taxon>
        <taxon>Oculimacula</taxon>
    </lineage>
</organism>
<proteinExistence type="predicted"/>
<name>A0ABR4CRB2_9HELO</name>
<feature type="coiled-coil region" evidence="1">
    <location>
        <begin position="229"/>
        <end position="297"/>
    </location>
</feature>
<reference evidence="3 4" key="1">
    <citation type="journal article" date="2024" name="Commun. Biol.">
        <title>Comparative genomic analysis of thermophilic fungi reveals convergent evolutionary adaptations and gene losses.</title>
        <authorList>
            <person name="Steindorff A.S."/>
            <person name="Aguilar-Pontes M.V."/>
            <person name="Robinson A.J."/>
            <person name="Andreopoulos B."/>
            <person name="LaButti K."/>
            <person name="Kuo A."/>
            <person name="Mondo S."/>
            <person name="Riley R."/>
            <person name="Otillar R."/>
            <person name="Haridas S."/>
            <person name="Lipzen A."/>
            <person name="Grimwood J."/>
            <person name="Schmutz J."/>
            <person name="Clum A."/>
            <person name="Reid I.D."/>
            <person name="Moisan M.C."/>
            <person name="Butler G."/>
            <person name="Nguyen T.T.M."/>
            <person name="Dewar K."/>
            <person name="Conant G."/>
            <person name="Drula E."/>
            <person name="Henrissat B."/>
            <person name="Hansel C."/>
            <person name="Singer S."/>
            <person name="Hutchinson M.I."/>
            <person name="de Vries R.P."/>
            <person name="Natvig D.O."/>
            <person name="Powell A.J."/>
            <person name="Tsang A."/>
            <person name="Grigoriev I.V."/>
        </authorList>
    </citation>
    <scope>NUCLEOTIDE SEQUENCE [LARGE SCALE GENOMIC DNA]</scope>
    <source>
        <strain evidence="3 4">CBS 494.80</strain>
    </source>
</reference>
<evidence type="ECO:0000256" key="2">
    <source>
        <dbReference type="SAM" id="MobiDB-lite"/>
    </source>
</evidence>
<sequence length="373" mass="42451">MESDWNPPFWDVLAFPTREKMLEHIHRRTYASRSTTGQHVTVSVVNHALDWDPQDEINLHNFLIDTEKAAKIIRRLEGDPFSTPKQIQHGEWDEMEHCVDFVVKVMYIRTNDDVIELLEDERIDNPRHKARKVRRLFRKNQPTESKVPIEPEYEQEGGMGSANDPAITAAGKRKNVDMTDEGEGEIVEPPSKKIDKQGGAERVVREDASVQKMRTRLAEDKKTSEREWASEKEKIAAAAKEEIAAVKKKWAAAEKELASKERDAKRGFAIREANIVKQEKKQKVTILLNQVVQLELKDFITAEEFAPIHKQIQDFGNGVASQVGTKAANVVPQCQSRAGALHDHKSLEHYILAGCEAELRALLKRLEDDDALE</sequence>
<comment type="caution">
    <text evidence="3">The sequence shown here is derived from an EMBL/GenBank/DDBJ whole genome shotgun (WGS) entry which is preliminary data.</text>
</comment>
<dbReference type="EMBL" id="JAZHXI010000005">
    <property type="protein sequence ID" value="KAL2071746.1"/>
    <property type="molecule type" value="Genomic_DNA"/>
</dbReference>
<evidence type="ECO:0000313" key="4">
    <source>
        <dbReference type="Proteomes" id="UP001595075"/>
    </source>
</evidence>
<evidence type="ECO:0000256" key="1">
    <source>
        <dbReference type="SAM" id="Coils"/>
    </source>
</evidence>